<dbReference type="AlphaFoldDB" id="A0A6A4GHQ6"/>
<gene>
    <name evidence="1" type="ORF">BT96DRAFT_950027</name>
</gene>
<name>A0A6A4GHQ6_9AGAR</name>
<proteinExistence type="predicted"/>
<reference evidence="1" key="1">
    <citation type="journal article" date="2019" name="Environ. Microbiol.">
        <title>Fungal ecological strategies reflected in gene transcription - a case study of two litter decomposers.</title>
        <authorList>
            <person name="Barbi F."/>
            <person name="Kohler A."/>
            <person name="Barry K."/>
            <person name="Baskaran P."/>
            <person name="Daum C."/>
            <person name="Fauchery L."/>
            <person name="Ihrmark K."/>
            <person name="Kuo A."/>
            <person name="LaButti K."/>
            <person name="Lipzen A."/>
            <person name="Morin E."/>
            <person name="Grigoriev I.V."/>
            <person name="Henrissat B."/>
            <person name="Lindahl B."/>
            <person name="Martin F."/>
        </authorList>
    </citation>
    <scope>NUCLEOTIDE SEQUENCE</scope>
    <source>
        <strain evidence="1">JB14</strain>
    </source>
</reference>
<organism evidence="1 2">
    <name type="scientific">Gymnopus androsaceus JB14</name>
    <dbReference type="NCBI Taxonomy" id="1447944"/>
    <lineage>
        <taxon>Eukaryota</taxon>
        <taxon>Fungi</taxon>
        <taxon>Dikarya</taxon>
        <taxon>Basidiomycota</taxon>
        <taxon>Agaricomycotina</taxon>
        <taxon>Agaricomycetes</taxon>
        <taxon>Agaricomycetidae</taxon>
        <taxon>Agaricales</taxon>
        <taxon>Marasmiineae</taxon>
        <taxon>Omphalotaceae</taxon>
        <taxon>Gymnopus</taxon>
    </lineage>
</organism>
<sequence length="197" mass="22202">MCAAWLRVRLGLHLQAAGTDEKSGRWASLIEDIIPQGDRPQVSSPKTNETSLDSCLSKGERSLDMDKYPTATNGSAEHIVSYDISCQLQSVAHHLDTDTLVYLKDTPVLTPAECIFEHVSPGPYKDTLILRILRAGHRHDIFRYVQQERPDLWRRHQAAQQNAQRVSSAMQQMDRVYTNLLAAMVDEDEVLDSDTEA</sequence>
<keyword evidence="2" id="KW-1185">Reference proteome</keyword>
<evidence type="ECO:0000313" key="1">
    <source>
        <dbReference type="EMBL" id="KAE9385172.1"/>
    </source>
</evidence>
<evidence type="ECO:0000313" key="2">
    <source>
        <dbReference type="Proteomes" id="UP000799118"/>
    </source>
</evidence>
<accession>A0A6A4GHQ6</accession>
<dbReference type="EMBL" id="ML770019">
    <property type="protein sequence ID" value="KAE9385172.1"/>
    <property type="molecule type" value="Genomic_DNA"/>
</dbReference>
<protein>
    <submittedName>
        <fullName evidence="1">Uncharacterized protein</fullName>
    </submittedName>
</protein>
<dbReference type="Proteomes" id="UP000799118">
    <property type="component" value="Unassembled WGS sequence"/>
</dbReference>